<dbReference type="RefSeq" id="WP_349245210.1">
    <property type="nucleotide sequence ID" value="NZ_JASCXX010000013.1"/>
</dbReference>
<accession>A0AAW6TZL0</accession>
<proteinExistence type="predicted"/>
<dbReference type="SUPFAM" id="SSF55781">
    <property type="entry name" value="GAF domain-like"/>
    <property type="match status" value="1"/>
</dbReference>
<dbReference type="Proteomes" id="UP001431776">
    <property type="component" value="Unassembled WGS sequence"/>
</dbReference>
<dbReference type="CDD" id="cd00060">
    <property type="entry name" value="FHA"/>
    <property type="match status" value="1"/>
</dbReference>
<reference evidence="2" key="1">
    <citation type="submission" date="2023-05" db="EMBL/GenBank/DDBJ databases">
        <title>Anaerotaeda fermentans gen. nov., sp. nov., a novel anaerobic planctomycete of the new family within the order Sedimentisphaerales isolated from Taman Peninsula, Russia.</title>
        <authorList>
            <person name="Khomyakova M.A."/>
            <person name="Merkel A.Y."/>
            <person name="Slobodkin A.I."/>
        </authorList>
    </citation>
    <scope>NUCLEOTIDE SEQUENCE</scope>
    <source>
        <strain evidence="2">M17dextr</strain>
    </source>
</reference>
<gene>
    <name evidence="2" type="ORF">QJ522_12155</name>
</gene>
<dbReference type="Gene3D" id="2.60.200.20">
    <property type="match status" value="1"/>
</dbReference>
<dbReference type="AlphaFoldDB" id="A0AAW6TZL0"/>
<dbReference type="InterPro" id="IPR000253">
    <property type="entry name" value="FHA_dom"/>
</dbReference>
<sequence length="292" mass="32025">MRLVLKQKDGETKEYQFAQGPIEIGRGADNHVFLPDRTVSKKHAVILCDGDGRWEVQDLGSANKTYLNGEMVSKAPIKTGDAIRITEFTIEVSLDGQPQGDHSGQFEDTLNLEAGLATPMHETVVRKPDAGHAPAMRLAAKRLSDFSYACDAICKAANLEEMLVTLLNVALQQFGAFHTWCALREQPSGPMTYHAGKRRDGKTVDLGELMLADKINQAVERAQSVVMPRVAADLESKERIRSALIAAICGPGGCYGVIYVDNAMIHDHYTLGDLDYLMLIAMHTAAVLKRFV</sequence>
<comment type="caution">
    <text evidence="2">The sequence shown here is derived from an EMBL/GenBank/DDBJ whole genome shotgun (WGS) entry which is preliminary data.</text>
</comment>
<dbReference type="PROSITE" id="PS50006">
    <property type="entry name" value="FHA_DOMAIN"/>
    <property type="match status" value="1"/>
</dbReference>
<protein>
    <submittedName>
        <fullName evidence="2">FHA domain-containing protein</fullName>
    </submittedName>
</protein>
<name>A0AAW6TZL0_9BACT</name>
<evidence type="ECO:0000313" key="2">
    <source>
        <dbReference type="EMBL" id="MDI6449802.1"/>
    </source>
</evidence>
<dbReference type="PANTHER" id="PTHR23308">
    <property type="entry name" value="NUCLEAR INHIBITOR OF PROTEIN PHOSPHATASE-1"/>
    <property type="match status" value="1"/>
</dbReference>
<organism evidence="2 3">
    <name type="scientific">Anaerobaca lacustris</name>
    <dbReference type="NCBI Taxonomy" id="3044600"/>
    <lineage>
        <taxon>Bacteria</taxon>
        <taxon>Pseudomonadati</taxon>
        <taxon>Planctomycetota</taxon>
        <taxon>Phycisphaerae</taxon>
        <taxon>Sedimentisphaerales</taxon>
        <taxon>Anaerobacaceae</taxon>
        <taxon>Anaerobaca</taxon>
    </lineage>
</organism>
<feature type="domain" description="FHA" evidence="1">
    <location>
        <begin position="22"/>
        <end position="72"/>
    </location>
</feature>
<dbReference type="Gene3D" id="3.30.450.40">
    <property type="match status" value="1"/>
</dbReference>
<keyword evidence="3" id="KW-1185">Reference proteome</keyword>
<dbReference type="InterPro" id="IPR029016">
    <property type="entry name" value="GAF-like_dom_sf"/>
</dbReference>
<dbReference type="SMART" id="SM00240">
    <property type="entry name" value="FHA"/>
    <property type="match status" value="1"/>
</dbReference>
<dbReference type="EMBL" id="JASCXX010000013">
    <property type="protein sequence ID" value="MDI6449802.1"/>
    <property type="molecule type" value="Genomic_DNA"/>
</dbReference>
<dbReference type="SUPFAM" id="SSF49879">
    <property type="entry name" value="SMAD/FHA domain"/>
    <property type="match status" value="1"/>
</dbReference>
<evidence type="ECO:0000313" key="3">
    <source>
        <dbReference type="Proteomes" id="UP001431776"/>
    </source>
</evidence>
<evidence type="ECO:0000259" key="1">
    <source>
        <dbReference type="PROSITE" id="PS50006"/>
    </source>
</evidence>
<dbReference type="InterPro" id="IPR050923">
    <property type="entry name" value="Cell_Proc_Reg/RNA_Proc"/>
</dbReference>
<dbReference type="InterPro" id="IPR008984">
    <property type="entry name" value="SMAD_FHA_dom_sf"/>
</dbReference>
<dbReference type="Pfam" id="PF00498">
    <property type="entry name" value="FHA"/>
    <property type="match status" value="1"/>
</dbReference>